<dbReference type="InterPro" id="IPR046980">
    <property type="entry name" value="KefG/KefF"/>
</dbReference>
<dbReference type="InterPro" id="IPR029039">
    <property type="entry name" value="Flavoprotein-like_sf"/>
</dbReference>
<dbReference type="KEGG" id="haa:A5892_10915"/>
<evidence type="ECO:0000313" key="4">
    <source>
        <dbReference type="Proteomes" id="UP000077875"/>
    </source>
</evidence>
<protein>
    <recommendedName>
        <fullName evidence="2">Flavodoxin-like fold domain-containing protein</fullName>
    </recommendedName>
</protein>
<dbReference type="GO" id="GO:0009055">
    <property type="term" value="F:electron transfer activity"/>
    <property type="evidence" value="ECO:0007669"/>
    <property type="project" value="TreeGrafter"/>
</dbReference>
<reference evidence="3 4" key="1">
    <citation type="submission" date="2016-04" db="EMBL/GenBank/DDBJ databases">
        <title>Complete Genome Sequence of Halotalea alkalilenta IHB B 13600.</title>
        <authorList>
            <person name="Swarnkar M.K."/>
            <person name="Sharma A."/>
            <person name="Kaushal K."/>
            <person name="Soni R."/>
            <person name="Rana S."/>
            <person name="Singh A.K."/>
            <person name="Gulati A."/>
        </authorList>
    </citation>
    <scope>NUCLEOTIDE SEQUENCE [LARGE SCALE GENOMIC DNA]</scope>
    <source>
        <strain evidence="3 4">IHB B 13600</strain>
    </source>
</reference>
<evidence type="ECO:0000256" key="1">
    <source>
        <dbReference type="ARBA" id="ARBA00023002"/>
    </source>
</evidence>
<gene>
    <name evidence="3" type="ORF">A5892_10915</name>
</gene>
<dbReference type="EMBL" id="CP015243">
    <property type="protein sequence ID" value="ANF57909.1"/>
    <property type="molecule type" value="Genomic_DNA"/>
</dbReference>
<organism evidence="3 4">
    <name type="scientific">Halotalea alkalilenta</name>
    <dbReference type="NCBI Taxonomy" id="376489"/>
    <lineage>
        <taxon>Bacteria</taxon>
        <taxon>Pseudomonadati</taxon>
        <taxon>Pseudomonadota</taxon>
        <taxon>Gammaproteobacteria</taxon>
        <taxon>Oceanospirillales</taxon>
        <taxon>Halomonadaceae</taxon>
        <taxon>Halotalea</taxon>
    </lineage>
</organism>
<dbReference type="PANTHER" id="PTHR47307">
    <property type="entry name" value="GLUTATHIONE-REGULATED POTASSIUM-EFFLUX SYSTEM ANCILLARY PROTEIN KEFG"/>
    <property type="match status" value="1"/>
</dbReference>
<dbReference type="InterPro" id="IPR003680">
    <property type="entry name" value="Flavodoxin_fold"/>
</dbReference>
<dbReference type="STRING" id="376489.A5892_10915"/>
<dbReference type="Gene3D" id="3.40.50.360">
    <property type="match status" value="1"/>
</dbReference>
<accession>A0A172YF66</accession>
<dbReference type="PANTHER" id="PTHR47307:SF1">
    <property type="entry name" value="GLUTATHIONE-REGULATED POTASSIUM-EFFLUX SYSTEM ANCILLARY PROTEIN KEFG"/>
    <property type="match status" value="1"/>
</dbReference>
<dbReference type="SUPFAM" id="SSF52218">
    <property type="entry name" value="Flavoproteins"/>
    <property type="match status" value="1"/>
</dbReference>
<dbReference type="AlphaFoldDB" id="A0A172YF66"/>
<proteinExistence type="predicted"/>
<evidence type="ECO:0000313" key="3">
    <source>
        <dbReference type="EMBL" id="ANF57909.1"/>
    </source>
</evidence>
<feature type="domain" description="Flavodoxin-like fold" evidence="2">
    <location>
        <begin position="5"/>
        <end position="170"/>
    </location>
</feature>
<sequence>MSNPLVIVAHPDLSQSRINAKWIAALRQEPSIAVDDLYGRYPDEVIDVQAEQQRLASHERIVLQFPFHWYNCPPLLKKWLDVVLEHGWAYGHGGDALKGKQLGIAVSTWSKPEDYRKDGRYGRTMDELTSPFEVTALRVGMRYLPGFFLNGVGDIDDQQLAANALAYRAHVQQGERASR</sequence>
<keyword evidence="4" id="KW-1185">Reference proteome</keyword>
<dbReference type="Proteomes" id="UP000077875">
    <property type="component" value="Chromosome"/>
</dbReference>
<evidence type="ECO:0000259" key="2">
    <source>
        <dbReference type="Pfam" id="PF02525"/>
    </source>
</evidence>
<dbReference type="Pfam" id="PF02525">
    <property type="entry name" value="Flavodoxin_2"/>
    <property type="match status" value="1"/>
</dbReference>
<dbReference type="GO" id="GO:0010181">
    <property type="term" value="F:FMN binding"/>
    <property type="evidence" value="ECO:0007669"/>
    <property type="project" value="TreeGrafter"/>
</dbReference>
<name>A0A172YF66_9GAMM</name>
<dbReference type="GO" id="GO:0003955">
    <property type="term" value="F:NAD(P)H dehydrogenase (quinone) activity"/>
    <property type="evidence" value="ECO:0007669"/>
    <property type="project" value="TreeGrafter"/>
</dbReference>
<keyword evidence="1" id="KW-0560">Oxidoreductase</keyword>
<dbReference type="RefSeq" id="WP_064122830.1">
    <property type="nucleotide sequence ID" value="NZ_CP015243.1"/>
</dbReference>